<feature type="domain" description="Ketopantoate reductase N-terminal" evidence="11">
    <location>
        <begin position="3"/>
        <end position="149"/>
    </location>
</feature>
<dbReference type="InterPro" id="IPR013752">
    <property type="entry name" value="KPA_reductase"/>
</dbReference>
<accession>A0A0D6PLZ9</accession>
<evidence type="ECO:0000256" key="10">
    <source>
        <dbReference type="RuleBase" id="RU362068"/>
    </source>
</evidence>
<proteinExistence type="inferred from homology"/>
<dbReference type="Proteomes" id="UP000032668">
    <property type="component" value="Unassembled WGS sequence"/>
</dbReference>
<dbReference type="GO" id="GO:0015940">
    <property type="term" value="P:pantothenate biosynthetic process"/>
    <property type="evidence" value="ECO:0007669"/>
    <property type="project" value="UniProtKB-UniPathway"/>
</dbReference>
<keyword evidence="5 10" id="KW-0566">Pantothenate biosynthesis</keyword>
<dbReference type="InterPro" id="IPR013332">
    <property type="entry name" value="KPR_N"/>
</dbReference>
<evidence type="ECO:0000313" key="13">
    <source>
        <dbReference type="EMBL" id="GAN81814.1"/>
    </source>
</evidence>
<comment type="catalytic activity">
    <reaction evidence="9 10">
        <text>(R)-pantoate + NADP(+) = 2-dehydropantoate + NADPH + H(+)</text>
        <dbReference type="Rhea" id="RHEA:16233"/>
        <dbReference type="ChEBI" id="CHEBI:11561"/>
        <dbReference type="ChEBI" id="CHEBI:15378"/>
        <dbReference type="ChEBI" id="CHEBI:15980"/>
        <dbReference type="ChEBI" id="CHEBI:57783"/>
        <dbReference type="ChEBI" id="CHEBI:58349"/>
        <dbReference type="EC" id="1.1.1.169"/>
    </reaction>
</comment>
<sequence>MKIAVMGAGAVGCYFGALLAKAGHELVMIGRAAHVEAMNARGLLLERAPAPSYVLVTASALPEAVAGAELVLVCVKSADTEAASKAMRAYLAPEAVIVSLQNGVGNAQGLAAVLGRPVLPAGVYLAAEMAGPGHVRHNGRGELVLGQGPGVEALAVLLREAAIPTTISADVEAVLWTKLVLNCAYNAISAMTQAPYGQIVAVAEVETLIRNVVAECEAVAAACGVSLPRGQAETVLAAAQGMAGQLSSTAQDLMRGRRTEIEYLNGHIVRLGVAQGIPTPVNQALLAVVKVLETRVGEA</sequence>
<dbReference type="Gene3D" id="3.40.50.720">
    <property type="entry name" value="NAD(P)-binding Rossmann-like Domain"/>
    <property type="match status" value="1"/>
</dbReference>
<evidence type="ECO:0000256" key="6">
    <source>
        <dbReference type="ARBA" id="ARBA00022857"/>
    </source>
</evidence>
<dbReference type="InterPro" id="IPR013328">
    <property type="entry name" value="6PGD_dom2"/>
</dbReference>
<evidence type="ECO:0000259" key="11">
    <source>
        <dbReference type="Pfam" id="PF02558"/>
    </source>
</evidence>
<dbReference type="InterPro" id="IPR036291">
    <property type="entry name" value="NAD(P)-bd_dom_sf"/>
</dbReference>
<keyword evidence="6 10" id="KW-0521">NADP</keyword>
<dbReference type="EMBL" id="BANC01000117">
    <property type="protein sequence ID" value="GAN81814.1"/>
    <property type="molecule type" value="Genomic_DNA"/>
</dbReference>
<dbReference type="NCBIfam" id="TIGR00745">
    <property type="entry name" value="apbA_panE"/>
    <property type="match status" value="1"/>
</dbReference>
<comment type="pathway">
    <text evidence="1 10">Cofactor biosynthesis; (R)-pantothenate biosynthesis; (R)-pantoate from 3-methyl-2-oxobutanoate: step 2/2.</text>
</comment>
<protein>
    <recommendedName>
        <fullName evidence="4 10">2-dehydropantoate 2-reductase</fullName>
        <ecNumber evidence="3 10">1.1.1.169</ecNumber>
    </recommendedName>
    <alternativeName>
        <fullName evidence="8 10">Ketopantoate reductase</fullName>
    </alternativeName>
</protein>
<evidence type="ECO:0000256" key="4">
    <source>
        <dbReference type="ARBA" id="ARBA00019465"/>
    </source>
</evidence>
<evidence type="ECO:0000256" key="9">
    <source>
        <dbReference type="ARBA" id="ARBA00048793"/>
    </source>
</evidence>
<evidence type="ECO:0000256" key="7">
    <source>
        <dbReference type="ARBA" id="ARBA00023002"/>
    </source>
</evidence>
<gene>
    <name evidence="13" type="ORF">Aam_119_032</name>
</gene>
<evidence type="ECO:0000256" key="8">
    <source>
        <dbReference type="ARBA" id="ARBA00032024"/>
    </source>
</evidence>
<dbReference type="FunFam" id="1.10.1040.10:FF:000017">
    <property type="entry name" value="2-dehydropantoate 2-reductase"/>
    <property type="match status" value="1"/>
</dbReference>
<dbReference type="InterPro" id="IPR050838">
    <property type="entry name" value="Ketopantoate_reductase"/>
</dbReference>
<reference evidence="13 14" key="1">
    <citation type="submission" date="2012-11" db="EMBL/GenBank/DDBJ databases">
        <title>Whole genome sequence of Acidocella aminolytica 101 = DSM 11237.</title>
        <authorList>
            <person name="Azuma Y."/>
            <person name="Higashiura N."/>
            <person name="Hirakawa H."/>
            <person name="Matsushita K."/>
        </authorList>
    </citation>
    <scope>NUCLEOTIDE SEQUENCE [LARGE SCALE GENOMIC DNA]</scope>
    <source>
        <strain evidence="14">101 / DSM 11237</strain>
    </source>
</reference>
<dbReference type="GO" id="GO:0050661">
    <property type="term" value="F:NADP binding"/>
    <property type="evidence" value="ECO:0007669"/>
    <property type="project" value="TreeGrafter"/>
</dbReference>
<dbReference type="InterPro" id="IPR003710">
    <property type="entry name" value="ApbA"/>
</dbReference>
<dbReference type="SUPFAM" id="SSF51735">
    <property type="entry name" value="NAD(P)-binding Rossmann-fold domains"/>
    <property type="match status" value="1"/>
</dbReference>
<dbReference type="OrthoDB" id="247668at2"/>
<comment type="similarity">
    <text evidence="2 10">Belongs to the ketopantoate reductase family.</text>
</comment>
<keyword evidence="14" id="KW-1185">Reference proteome</keyword>
<evidence type="ECO:0000259" key="12">
    <source>
        <dbReference type="Pfam" id="PF08546"/>
    </source>
</evidence>
<evidence type="ECO:0000256" key="3">
    <source>
        <dbReference type="ARBA" id="ARBA00013014"/>
    </source>
</evidence>
<dbReference type="GO" id="GO:0005737">
    <property type="term" value="C:cytoplasm"/>
    <property type="evidence" value="ECO:0007669"/>
    <property type="project" value="TreeGrafter"/>
</dbReference>
<dbReference type="PANTHER" id="PTHR43765:SF2">
    <property type="entry name" value="2-DEHYDROPANTOATE 2-REDUCTASE"/>
    <property type="match status" value="1"/>
</dbReference>
<evidence type="ECO:0000256" key="1">
    <source>
        <dbReference type="ARBA" id="ARBA00004994"/>
    </source>
</evidence>
<dbReference type="SUPFAM" id="SSF48179">
    <property type="entry name" value="6-phosphogluconate dehydrogenase C-terminal domain-like"/>
    <property type="match status" value="1"/>
</dbReference>
<name>A0A0D6PLZ9_9PROT</name>
<dbReference type="Pfam" id="PF08546">
    <property type="entry name" value="ApbA_C"/>
    <property type="match status" value="1"/>
</dbReference>
<comment type="caution">
    <text evidence="13">The sequence shown here is derived from an EMBL/GenBank/DDBJ whole genome shotgun (WGS) entry which is preliminary data.</text>
</comment>
<dbReference type="InterPro" id="IPR008927">
    <property type="entry name" value="6-PGluconate_DH-like_C_sf"/>
</dbReference>
<dbReference type="AlphaFoldDB" id="A0A0D6PLZ9"/>
<dbReference type="Pfam" id="PF02558">
    <property type="entry name" value="ApbA"/>
    <property type="match status" value="1"/>
</dbReference>
<evidence type="ECO:0000256" key="5">
    <source>
        <dbReference type="ARBA" id="ARBA00022655"/>
    </source>
</evidence>
<dbReference type="EC" id="1.1.1.169" evidence="3 10"/>
<feature type="domain" description="Ketopantoate reductase C-terminal" evidence="12">
    <location>
        <begin position="170"/>
        <end position="293"/>
    </location>
</feature>
<dbReference type="RefSeq" id="WP_048880200.1">
    <property type="nucleotide sequence ID" value="NZ_BANC01000117.1"/>
</dbReference>
<evidence type="ECO:0000313" key="14">
    <source>
        <dbReference type="Proteomes" id="UP000032668"/>
    </source>
</evidence>
<organism evidence="13 14">
    <name type="scientific">Acidocella aminolytica 101 = DSM 11237</name>
    <dbReference type="NCBI Taxonomy" id="1120923"/>
    <lineage>
        <taxon>Bacteria</taxon>
        <taxon>Pseudomonadati</taxon>
        <taxon>Pseudomonadota</taxon>
        <taxon>Alphaproteobacteria</taxon>
        <taxon>Acetobacterales</taxon>
        <taxon>Acidocellaceae</taxon>
        <taxon>Acidocella</taxon>
    </lineage>
</organism>
<dbReference type="STRING" id="1120923.SAMN02746095_01261"/>
<comment type="function">
    <text evidence="10">Catalyzes the NADPH-dependent reduction of ketopantoate into pantoic acid.</text>
</comment>
<keyword evidence="7 10" id="KW-0560">Oxidoreductase</keyword>
<evidence type="ECO:0000256" key="2">
    <source>
        <dbReference type="ARBA" id="ARBA00007870"/>
    </source>
</evidence>
<dbReference type="PANTHER" id="PTHR43765">
    <property type="entry name" value="2-DEHYDROPANTOATE 2-REDUCTASE-RELATED"/>
    <property type="match status" value="1"/>
</dbReference>
<dbReference type="UniPathway" id="UPA00028">
    <property type="reaction ID" value="UER00004"/>
</dbReference>
<dbReference type="GO" id="GO:0008677">
    <property type="term" value="F:2-dehydropantoate 2-reductase activity"/>
    <property type="evidence" value="ECO:0007669"/>
    <property type="project" value="UniProtKB-EC"/>
</dbReference>
<dbReference type="Gene3D" id="1.10.1040.10">
    <property type="entry name" value="N-(1-d-carboxylethyl)-l-norvaline Dehydrogenase, domain 2"/>
    <property type="match status" value="1"/>
</dbReference>